<evidence type="ECO:0000313" key="3">
    <source>
        <dbReference type="Proteomes" id="UP001168877"/>
    </source>
</evidence>
<reference evidence="2" key="2">
    <citation type="submission" date="2023-06" db="EMBL/GenBank/DDBJ databases">
        <authorList>
            <person name="Swenson N.G."/>
            <person name="Wegrzyn J.L."/>
            <person name="Mcevoy S.L."/>
        </authorList>
    </citation>
    <scope>NUCLEOTIDE SEQUENCE</scope>
    <source>
        <strain evidence="2">NS2018</strain>
        <tissue evidence="2">Leaf</tissue>
    </source>
</reference>
<comment type="caution">
    <text evidence="2">The sequence shown here is derived from an EMBL/GenBank/DDBJ whole genome shotgun (WGS) entry which is preliminary data.</text>
</comment>
<keyword evidence="3" id="KW-1185">Reference proteome</keyword>
<protein>
    <submittedName>
        <fullName evidence="2">Uncharacterized protein</fullName>
    </submittedName>
</protein>
<reference evidence="2" key="1">
    <citation type="journal article" date="2022" name="Plant J.">
        <title>Strategies of tolerance reflected in two North American maple genomes.</title>
        <authorList>
            <person name="McEvoy S.L."/>
            <person name="Sezen U.U."/>
            <person name="Trouern-Trend A."/>
            <person name="McMahon S.M."/>
            <person name="Schaberg P.G."/>
            <person name="Yang J."/>
            <person name="Wegrzyn J.L."/>
            <person name="Swenson N.G."/>
        </authorList>
    </citation>
    <scope>NUCLEOTIDE SEQUENCE</scope>
    <source>
        <strain evidence="2">NS2018</strain>
    </source>
</reference>
<name>A0AA39S0E0_ACESA</name>
<dbReference type="EMBL" id="JAUESC010000384">
    <property type="protein sequence ID" value="KAK0582203.1"/>
    <property type="molecule type" value="Genomic_DNA"/>
</dbReference>
<dbReference type="AlphaFoldDB" id="A0AA39S0E0"/>
<gene>
    <name evidence="2" type="ORF">LWI29_022766</name>
</gene>
<proteinExistence type="predicted"/>
<sequence length="137" mass="15153">MASNQGDLPPSPHQVATNFQGARLPPTATSPSHLAKSPQLGSMCGDFSWRLPKSPHPLASADPQFECLWRLLMVTSKVATCVKRPDEASYRVATKSRHKIEKLEQFVRRQNEAISEVATKSRHSGQLIKTVAFHHGD</sequence>
<evidence type="ECO:0000256" key="1">
    <source>
        <dbReference type="SAM" id="MobiDB-lite"/>
    </source>
</evidence>
<dbReference type="Proteomes" id="UP001168877">
    <property type="component" value="Unassembled WGS sequence"/>
</dbReference>
<organism evidence="2 3">
    <name type="scientific">Acer saccharum</name>
    <name type="common">Sugar maple</name>
    <dbReference type="NCBI Taxonomy" id="4024"/>
    <lineage>
        <taxon>Eukaryota</taxon>
        <taxon>Viridiplantae</taxon>
        <taxon>Streptophyta</taxon>
        <taxon>Embryophyta</taxon>
        <taxon>Tracheophyta</taxon>
        <taxon>Spermatophyta</taxon>
        <taxon>Magnoliopsida</taxon>
        <taxon>eudicotyledons</taxon>
        <taxon>Gunneridae</taxon>
        <taxon>Pentapetalae</taxon>
        <taxon>rosids</taxon>
        <taxon>malvids</taxon>
        <taxon>Sapindales</taxon>
        <taxon>Sapindaceae</taxon>
        <taxon>Hippocastanoideae</taxon>
        <taxon>Acereae</taxon>
        <taxon>Acer</taxon>
    </lineage>
</organism>
<feature type="region of interest" description="Disordered" evidence="1">
    <location>
        <begin position="1"/>
        <end position="39"/>
    </location>
</feature>
<evidence type="ECO:0000313" key="2">
    <source>
        <dbReference type="EMBL" id="KAK0582203.1"/>
    </source>
</evidence>
<accession>A0AA39S0E0</accession>